<evidence type="ECO:0008006" key="4">
    <source>
        <dbReference type="Google" id="ProtNLM"/>
    </source>
</evidence>
<keyword evidence="1" id="KW-0472">Membrane</keyword>
<proteinExistence type="predicted"/>
<dbReference type="RefSeq" id="XP_005790216.1">
    <property type="nucleotide sequence ID" value="XM_005790159.1"/>
</dbReference>
<dbReference type="PaxDb" id="2903-EOD37787"/>
<keyword evidence="3" id="KW-1185">Reference proteome</keyword>
<keyword evidence="1" id="KW-0812">Transmembrane</keyword>
<protein>
    <recommendedName>
        <fullName evidence="4">ABC transmembrane type-1 domain-containing protein</fullName>
    </recommendedName>
</protein>
<dbReference type="GeneID" id="17283057"/>
<name>A0A0D3KPV2_EMIH1</name>
<keyword evidence="1" id="KW-1133">Transmembrane helix</keyword>
<dbReference type="EnsemblProtists" id="EOD37787">
    <property type="protein sequence ID" value="EOD37787"/>
    <property type="gene ID" value="EMIHUDRAFT_454784"/>
</dbReference>
<reference evidence="2" key="2">
    <citation type="submission" date="2024-10" db="UniProtKB">
        <authorList>
            <consortium name="EnsemblProtists"/>
        </authorList>
    </citation>
    <scope>IDENTIFICATION</scope>
</reference>
<evidence type="ECO:0000313" key="2">
    <source>
        <dbReference type="EnsemblProtists" id="EOD37787"/>
    </source>
</evidence>
<sequence>MSNTITCTASAVMASVVKKPAASPAAAAVYSFREPVEKLPWRSHFSSLLLSADWLNTAIELTVLLTLTAMATLLPASRVDVPGSMRLGQLSAFLWAASLTRRVYNAYLEAVFFACPARRTQPPREHALKAESDLCGRDREQLAALVYHDRMTLLSQLTLVLALFGTRKTGRAMRFPECATSRDVADDAAGKRRATNPLGNITSPAIVLSPVLAVVALAAAKLAATRFSIA</sequence>
<dbReference type="HOGENOM" id="CLU_1206723_0_0_1"/>
<accession>A0A0D3KPV2</accession>
<evidence type="ECO:0000313" key="3">
    <source>
        <dbReference type="Proteomes" id="UP000013827"/>
    </source>
</evidence>
<dbReference type="AlphaFoldDB" id="A0A0D3KPV2"/>
<evidence type="ECO:0000256" key="1">
    <source>
        <dbReference type="SAM" id="Phobius"/>
    </source>
</evidence>
<organism evidence="2 3">
    <name type="scientific">Emiliania huxleyi (strain CCMP1516)</name>
    <dbReference type="NCBI Taxonomy" id="280463"/>
    <lineage>
        <taxon>Eukaryota</taxon>
        <taxon>Haptista</taxon>
        <taxon>Haptophyta</taxon>
        <taxon>Prymnesiophyceae</taxon>
        <taxon>Isochrysidales</taxon>
        <taxon>Noelaerhabdaceae</taxon>
        <taxon>Emiliania</taxon>
    </lineage>
</organism>
<dbReference type="KEGG" id="ehx:EMIHUDRAFT_454784"/>
<feature type="transmembrane region" description="Helical" evidence="1">
    <location>
        <begin position="201"/>
        <end position="224"/>
    </location>
</feature>
<dbReference type="Proteomes" id="UP000013827">
    <property type="component" value="Unassembled WGS sequence"/>
</dbReference>
<reference evidence="3" key="1">
    <citation type="journal article" date="2013" name="Nature">
        <title>Pan genome of the phytoplankton Emiliania underpins its global distribution.</title>
        <authorList>
            <person name="Read B.A."/>
            <person name="Kegel J."/>
            <person name="Klute M.J."/>
            <person name="Kuo A."/>
            <person name="Lefebvre S.C."/>
            <person name="Maumus F."/>
            <person name="Mayer C."/>
            <person name="Miller J."/>
            <person name="Monier A."/>
            <person name="Salamov A."/>
            <person name="Young J."/>
            <person name="Aguilar M."/>
            <person name="Claverie J.M."/>
            <person name="Frickenhaus S."/>
            <person name="Gonzalez K."/>
            <person name="Herman E.K."/>
            <person name="Lin Y.C."/>
            <person name="Napier J."/>
            <person name="Ogata H."/>
            <person name="Sarno A.F."/>
            <person name="Shmutz J."/>
            <person name="Schroeder D."/>
            <person name="de Vargas C."/>
            <person name="Verret F."/>
            <person name="von Dassow P."/>
            <person name="Valentin K."/>
            <person name="Van de Peer Y."/>
            <person name="Wheeler G."/>
            <person name="Dacks J.B."/>
            <person name="Delwiche C.F."/>
            <person name="Dyhrman S.T."/>
            <person name="Glockner G."/>
            <person name="John U."/>
            <person name="Richards T."/>
            <person name="Worden A.Z."/>
            <person name="Zhang X."/>
            <person name="Grigoriev I.V."/>
            <person name="Allen A.E."/>
            <person name="Bidle K."/>
            <person name="Borodovsky M."/>
            <person name="Bowler C."/>
            <person name="Brownlee C."/>
            <person name="Cock J.M."/>
            <person name="Elias M."/>
            <person name="Gladyshev V.N."/>
            <person name="Groth M."/>
            <person name="Guda C."/>
            <person name="Hadaegh A."/>
            <person name="Iglesias-Rodriguez M.D."/>
            <person name="Jenkins J."/>
            <person name="Jones B.M."/>
            <person name="Lawson T."/>
            <person name="Leese F."/>
            <person name="Lindquist E."/>
            <person name="Lobanov A."/>
            <person name="Lomsadze A."/>
            <person name="Malik S.B."/>
            <person name="Marsh M.E."/>
            <person name="Mackinder L."/>
            <person name="Mock T."/>
            <person name="Mueller-Roeber B."/>
            <person name="Pagarete A."/>
            <person name="Parker M."/>
            <person name="Probert I."/>
            <person name="Quesneville H."/>
            <person name="Raines C."/>
            <person name="Rensing S.A."/>
            <person name="Riano-Pachon D.M."/>
            <person name="Richier S."/>
            <person name="Rokitta S."/>
            <person name="Shiraiwa Y."/>
            <person name="Soanes D.M."/>
            <person name="van der Giezen M."/>
            <person name="Wahlund T.M."/>
            <person name="Williams B."/>
            <person name="Wilson W."/>
            <person name="Wolfe G."/>
            <person name="Wurch L.L."/>
        </authorList>
    </citation>
    <scope>NUCLEOTIDE SEQUENCE</scope>
</reference>